<evidence type="ECO:0000313" key="3">
    <source>
        <dbReference type="Proteomes" id="UP000059680"/>
    </source>
</evidence>
<feature type="compositionally biased region" description="Acidic residues" evidence="1">
    <location>
        <begin position="66"/>
        <end position="76"/>
    </location>
</feature>
<name>A0A0P0Y7Y0_ORYSJ</name>
<feature type="compositionally biased region" description="Basic and acidic residues" evidence="1">
    <location>
        <begin position="48"/>
        <end position="65"/>
    </location>
</feature>
<dbReference type="Proteomes" id="UP000059680">
    <property type="component" value="Chromosome 12"/>
</dbReference>
<proteinExistence type="predicted"/>
<feature type="region of interest" description="Disordered" evidence="1">
    <location>
        <begin position="1"/>
        <end position="126"/>
    </location>
</feature>
<evidence type="ECO:0000256" key="1">
    <source>
        <dbReference type="SAM" id="MobiDB-lite"/>
    </source>
</evidence>
<dbReference type="Gramene" id="Os12t0195183-00">
    <property type="protein sequence ID" value="Os12t0195183-00"/>
    <property type="gene ID" value="Os12g0195183"/>
</dbReference>
<feature type="compositionally biased region" description="Basic and acidic residues" evidence="1">
    <location>
        <begin position="1"/>
        <end position="12"/>
    </location>
</feature>
<dbReference type="PaxDb" id="39947-A0A0P0Y7Y0"/>
<feature type="compositionally biased region" description="Basic and acidic residues" evidence="1">
    <location>
        <begin position="421"/>
        <end position="439"/>
    </location>
</feature>
<dbReference type="FunCoup" id="A0A0P0Y7Y0">
    <property type="interactions" value="2"/>
</dbReference>
<organism evidence="2 3">
    <name type="scientific">Oryza sativa subsp. japonica</name>
    <name type="common">Rice</name>
    <dbReference type="NCBI Taxonomy" id="39947"/>
    <lineage>
        <taxon>Eukaryota</taxon>
        <taxon>Viridiplantae</taxon>
        <taxon>Streptophyta</taxon>
        <taxon>Embryophyta</taxon>
        <taxon>Tracheophyta</taxon>
        <taxon>Spermatophyta</taxon>
        <taxon>Magnoliopsida</taxon>
        <taxon>Liliopsida</taxon>
        <taxon>Poales</taxon>
        <taxon>Poaceae</taxon>
        <taxon>BOP clade</taxon>
        <taxon>Oryzoideae</taxon>
        <taxon>Oryzeae</taxon>
        <taxon>Oryzinae</taxon>
        <taxon>Oryza</taxon>
        <taxon>Oryza sativa</taxon>
    </lineage>
</organism>
<dbReference type="eggNOG" id="ENOG502R4KX">
    <property type="taxonomic scope" value="Eukaryota"/>
</dbReference>
<protein>
    <submittedName>
        <fullName evidence="2">Os12g0195183 protein</fullName>
    </submittedName>
</protein>
<dbReference type="EMBL" id="AP014968">
    <property type="protein sequence ID" value="BAT16235.1"/>
    <property type="molecule type" value="Genomic_DNA"/>
</dbReference>
<feature type="compositionally biased region" description="Basic and acidic residues" evidence="1">
    <location>
        <begin position="24"/>
        <end position="37"/>
    </location>
</feature>
<reference evidence="3" key="1">
    <citation type="journal article" date="2005" name="Nature">
        <title>The map-based sequence of the rice genome.</title>
        <authorList>
            <consortium name="International rice genome sequencing project (IRGSP)"/>
            <person name="Matsumoto T."/>
            <person name="Wu J."/>
            <person name="Kanamori H."/>
            <person name="Katayose Y."/>
            <person name="Fujisawa M."/>
            <person name="Namiki N."/>
            <person name="Mizuno H."/>
            <person name="Yamamoto K."/>
            <person name="Antonio B.A."/>
            <person name="Baba T."/>
            <person name="Sakata K."/>
            <person name="Nagamura Y."/>
            <person name="Aoki H."/>
            <person name="Arikawa K."/>
            <person name="Arita K."/>
            <person name="Bito T."/>
            <person name="Chiden Y."/>
            <person name="Fujitsuka N."/>
            <person name="Fukunaka R."/>
            <person name="Hamada M."/>
            <person name="Harada C."/>
            <person name="Hayashi A."/>
            <person name="Hijishita S."/>
            <person name="Honda M."/>
            <person name="Hosokawa S."/>
            <person name="Ichikawa Y."/>
            <person name="Idonuma A."/>
            <person name="Iijima M."/>
            <person name="Ikeda M."/>
            <person name="Ikeno M."/>
            <person name="Ito K."/>
            <person name="Ito S."/>
            <person name="Ito T."/>
            <person name="Ito Y."/>
            <person name="Ito Y."/>
            <person name="Iwabuchi A."/>
            <person name="Kamiya K."/>
            <person name="Karasawa W."/>
            <person name="Kurita K."/>
            <person name="Katagiri S."/>
            <person name="Kikuta A."/>
            <person name="Kobayashi H."/>
            <person name="Kobayashi N."/>
            <person name="Machita K."/>
            <person name="Maehara T."/>
            <person name="Masukawa M."/>
            <person name="Mizubayashi T."/>
            <person name="Mukai Y."/>
            <person name="Nagasaki H."/>
            <person name="Nagata Y."/>
            <person name="Naito S."/>
            <person name="Nakashima M."/>
            <person name="Nakama Y."/>
            <person name="Nakamichi Y."/>
            <person name="Nakamura M."/>
            <person name="Meguro A."/>
            <person name="Negishi M."/>
            <person name="Ohta I."/>
            <person name="Ohta T."/>
            <person name="Okamoto M."/>
            <person name="Ono N."/>
            <person name="Saji S."/>
            <person name="Sakaguchi M."/>
            <person name="Sakai K."/>
            <person name="Shibata M."/>
            <person name="Shimokawa T."/>
            <person name="Song J."/>
            <person name="Takazaki Y."/>
            <person name="Terasawa K."/>
            <person name="Tsugane M."/>
            <person name="Tsuji K."/>
            <person name="Ueda S."/>
            <person name="Waki K."/>
            <person name="Yamagata H."/>
            <person name="Yamamoto M."/>
            <person name="Yamamoto S."/>
            <person name="Yamane H."/>
            <person name="Yoshiki S."/>
            <person name="Yoshihara R."/>
            <person name="Yukawa K."/>
            <person name="Zhong H."/>
            <person name="Yano M."/>
            <person name="Yuan Q."/>
            <person name="Ouyang S."/>
            <person name="Liu J."/>
            <person name="Jones K.M."/>
            <person name="Gansberger K."/>
            <person name="Moffat K."/>
            <person name="Hill J."/>
            <person name="Bera J."/>
            <person name="Fadrosh D."/>
            <person name="Jin S."/>
            <person name="Johri S."/>
            <person name="Kim M."/>
            <person name="Overton L."/>
            <person name="Reardon M."/>
            <person name="Tsitrin T."/>
            <person name="Vuong H."/>
            <person name="Weaver B."/>
            <person name="Ciecko A."/>
            <person name="Tallon L."/>
            <person name="Jackson J."/>
            <person name="Pai G."/>
            <person name="Aken S.V."/>
            <person name="Utterback T."/>
            <person name="Reidmuller S."/>
            <person name="Feldblyum T."/>
            <person name="Hsiao J."/>
            <person name="Zismann V."/>
            <person name="Iobst S."/>
            <person name="de Vazeille A.R."/>
            <person name="Buell C.R."/>
            <person name="Ying K."/>
            <person name="Li Y."/>
            <person name="Lu T."/>
            <person name="Huang Y."/>
            <person name="Zhao Q."/>
            <person name="Feng Q."/>
            <person name="Zhang L."/>
            <person name="Zhu J."/>
            <person name="Weng Q."/>
            <person name="Mu J."/>
            <person name="Lu Y."/>
            <person name="Fan D."/>
            <person name="Liu Y."/>
            <person name="Guan J."/>
            <person name="Zhang Y."/>
            <person name="Yu S."/>
            <person name="Liu X."/>
            <person name="Zhang Y."/>
            <person name="Hong G."/>
            <person name="Han B."/>
            <person name="Choisne N."/>
            <person name="Demange N."/>
            <person name="Orjeda G."/>
            <person name="Samain S."/>
            <person name="Cattolico L."/>
            <person name="Pelletier E."/>
            <person name="Couloux A."/>
            <person name="Segurens B."/>
            <person name="Wincker P."/>
            <person name="D'Hont A."/>
            <person name="Scarpelli C."/>
            <person name="Weissenbach J."/>
            <person name="Salanoubat M."/>
            <person name="Quetier F."/>
            <person name="Yu Y."/>
            <person name="Kim H.R."/>
            <person name="Rambo T."/>
            <person name="Currie J."/>
            <person name="Collura K."/>
            <person name="Luo M."/>
            <person name="Yang T."/>
            <person name="Ammiraju J.S.S."/>
            <person name="Engler F."/>
            <person name="Soderlund C."/>
            <person name="Wing R.A."/>
            <person name="Palmer L.E."/>
            <person name="de la Bastide M."/>
            <person name="Spiegel L."/>
            <person name="Nascimento L."/>
            <person name="Zutavern T."/>
            <person name="O'Shaughnessy A."/>
            <person name="Dike S."/>
            <person name="Dedhia N."/>
            <person name="Preston R."/>
            <person name="Balija V."/>
            <person name="McCombie W.R."/>
            <person name="Chow T."/>
            <person name="Chen H."/>
            <person name="Chung M."/>
            <person name="Chen C."/>
            <person name="Shaw J."/>
            <person name="Wu H."/>
            <person name="Hsiao K."/>
            <person name="Chao Y."/>
            <person name="Chu M."/>
            <person name="Cheng C."/>
            <person name="Hour A."/>
            <person name="Lee P."/>
            <person name="Lin S."/>
            <person name="Lin Y."/>
            <person name="Liou J."/>
            <person name="Liu S."/>
            <person name="Hsing Y."/>
            <person name="Raghuvanshi S."/>
            <person name="Mohanty A."/>
            <person name="Bharti A.K."/>
            <person name="Gaur A."/>
            <person name="Gupta V."/>
            <person name="Kumar D."/>
            <person name="Ravi V."/>
            <person name="Vij S."/>
            <person name="Kapur A."/>
            <person name="Khurana P."/>
            <person name="Khurana P."/>
            <person name="Khurana J.P."/>
            <person name="Tyagi A.K."/>
            <person name="Gaikwad K."/>
            <person name="Singh A."/>
            <person name="Dalal V."/>
            <person name="Srivastava S."/>
            <person name="Dixit A."/>
            <person name="Pal A.K."/>
            <person name="Ghazi I.A."/>
            <person name="Yadav M."/>
            <person name="Pandit A."/>
            <person name="Bhargava A."/>
            <person name="Sureshbabu K."/>
            <person name="Batra K."/>
            <person name="Sharma T.R."/>
            <person name="Mohapatra T."/>
            <person name="Singh N.K."/>
            <person name="Messing J."/>
            <person name="Nelson A.B."/>
            <person name="Fuks G."/>
            <person name="Kavchok S."/>
            <person name="Keizer G."/>
            <person name="Linton E."/>
            <person name="Llaca V."/>
            <person name="Song R."/>
            <person name="Tanyolac B."/>
            <person name="Young S."/>
            <person name="Ho-Il K."/>
            <person name="Hahn J.H."/>
            <person name="Sangsakoo G."/>
            <person name="Vanavichit A."/>
            <person name="de Mattos Luiz.A.T."/>
            <person name="Zimmer P.D."/>
            <person name="Malone G."/>
            <person name="Dellagostin O."/>
            <person name="de Oliveira A.C."/>
            <person name="Bevan M."/>
            <person name="Bancroft I."/>
            <person name="Minx P."/>
            <person name="Cordum H."/>
            <person name="Wilson R."/>
            <person name="Cheng Z."/>
            <person name="Jin W."/>
            <person name="Jiang J."/>
            <person name="Leong S.A."/>
            <person name="Iwama H."/>
            <person name="Gojobori T."/>
            <person name="Itoh T."/>
            <person name="Niimura Y."/>
            <person name="Fujii Y."/>
            <person name="Habara T."/>
            <person name="Sakai H."/>
            <person name="Sato Y."/>
            <person name="Wilson G."/>
            <person name="Kumar K."/>
            <person name="McCouch S."/>
            <person name="Juretic N."/>
            <person name="Hoen D."/>
            <person name="Wright S."/>
            <person name="Bruskiewich R."/>
            <person name="Bureau T."/>
            <person name="Miyao A."/>
            <person name="Hirochika H."/>
            <person name="Nishikawa T."/>
            <person name="Kadowaki K."/>
            <person name="Sugiura M."/>
            <person name="Burr B."/>
            <person name="Sasaki T."/>
        </authorList>
    </citation>
    <scope>NUCLEOTIDE SEQUENCE [LARGE SCALE GENOMIC DNA]</scope>
    <source>
        <strain evidence="3">cv. Nipponbare</strain>
    </source>
</reference>
<reference evidence="2 3" key="2">
    <citation type="journal article" date="2013" name="Plant Cell Physiol.">
        <title>Rice Annotation Project Database (RAP-DB): an integrative and interactive database for rice genomics.</title>
        <authorList>
            <person name="Sakai H."/>
            <person name="Lee S.S."/>
            <person name="Tanaka T."/>
            <person name="Numa H."/>
            <person name="Kim J."/>
            <person name="Kawahara Y."/>
            <person name="Wakimoto H."/>
            <person name="Yang C.C."/>
            <person name="Iwamoto M."/>
            <person name="Abe T."/>
            <person name="Yamada Y."/>
            <person name="Muto A."/>
            <person name="Inokuchi H."/>
            <person name="Ikemura T."/>
            <person name="Matsumoto T."/>
            <person name="Sasaki T."/>
            <person name="Itoh T."/>
        </authorList>
    </citation>
    <scope>NUCLEOTIDE SEQUENCE [LARGE SCALE GENOMIC DNA]</scope>
    <source>
        <strain evidence="3">cv. Nipponbare</strain>
    </source>
</reference>
<evidence type="ECO:0000313" key="2">
    <source>
        <dbReference type="EMBL" id="BAT16235.1"/>
    </source>
</evidence>
<keyword evidence="3" id="KW-1185">Reference proteome</keyword>
<feature type="region of interest" description="Disordered" evidence="1">
    <location>
        <begin position="138"/>
        <end position="192"/>
    </location>
</feature>
<accession>A0A0P0Y7Y0</accession>
<sequence length="459" mass="48183">LSTEGTEFHEVADEVGDGARGGGGRHDEAGDGERPEPDPQCAAAPHAALRDVHLRGEVDGERPEGDGTEEADDDAEEGQRHGDHGGEADEHRAPRQPERADGEGPHPELAVDEAAVGPPARRLALDEGEDRLAVHLVGADEVHGDGDVGGVDEPERLEEAESGEEVVRRRVAERRVAHPPAQRVEHRRRHDAQQRRLLHHLRLRRRRRLDRVLDLGVHVGEGEREGDVAQRLQRPPRLLRGGDVGDAGDRAAEPAVGDGLGDAEAEADAGVGEGHDGGDDGQPPDLVEVGDLREDDLEGAEDEHVRGARDVARDVVAIGVEAARPLDGLHADGGGDGVADGGADEVGVLDDAAELGVGAAEDGADGADVGVVAGAGLLVAGAVALGLERGGEVGDAAEHHHHGGPADPPELRRRPRQRQHPGPDHGGDDVRARRPERAGAARPPVVVEQRRVRLVAGLQ</sequence>
<feature type="region of interest" description="Disordered" evidence="1">
    <location>
        <begin position="394"/>
        <end position="446"/>
    </location>
</feature>
<gene>
    <name evidence="2" type="ordered locus">Os12g0195183</name>
    <name evidence="2" type="ORF">OSNPB_120195183</name>
</gene>
<feature type="region of interest" description="Disordered" evidence="1">
    <location>
        <begin position="224"/>
        <end position="287"/>
    </location>
</feature>
<feature type="compositionally biased region" description="Basic and acidic residues" evidence="1">
    <location>
        <begin position="77"/>
        <end position="106"/>
    </location>
</feature>
<dbReference type="InParanoid" id="A0A0P0Y7Y0"/>
<reference evidence="2 3" key="3">
    <citation type="journal article" date="2013" name="Rice">
        <title>Improvement of the Oryza sativa Nipponbare reference genome using next generation sequence and optical map data.</title>
        <authorList>
            <person name="Kawahara Y."/>
            <person name="de la Bastide M."/>
            <person name="Hamilton J.P."/>
            <person name="Kanamori H."/>
            <person name="McCombie W.R."/>
            <person name="Ouyang S."/>
            <person name="Schwartz D.C."/>
            <person name="Tanaka T."/>
            <person name="Wu J."/>
            <person name="Zhou S."/>
            <person name="Childs K.L."/>
            <person name="Davidson R.M."/>
            <person name="Lin H."/>
            <person name="Quesada-Ocampo L."/>
            <person name="Vaillancourt B."/>
            <person name="Sakai H."/>
            <person name="Lee S.S."/>
            <person name="Kim J."/>
            <person name="Numa H."/>
            <person name="Itoh T."/>
            <person name="Buell C.R."/>
            <person name="Matsumoto T."/>
        </authorList>
    </citation>
    <scope>NUCLEOTIDE SEQUENCE [LARGE SCALE GENOMIC DNA]</scope>
    <source>
        <strain evidence="3">cv. Nipponbare</strain>
    </source>
</reference>
<feature type="non-terminal residue" evidence="2">
    <location>
        <position position="1"/>
    </location>
</feature>
<dbReference type="AlphaFoldDB" id="A0A0P0Y7Y0"/>
<feature type="compositionally biased region" description="Low complexity" evidence="1">
    <location>
        <begin position="230"/>
        <end position="241"/>
    </location>
</feature>
<feature type="compositionally biased region" description="Basic and acidic residues" evidence="1">
    <location>
        <begin position="153"/>
        <end position="176"/>
    </location>
</feature>